<dbReference type="GO" id="GO:0003676">
    <property type="term" value="F:nucleic acid binding"/>
    <property type="evidence" value="ECO:0007669"/>
    <property type="project" value="InterPro"/>
</dbReference>
<dbReference type="InterPro" id="IPR036397">
    <property type="entry name" value="RNaseH_sf"/>
</dbReference>
<reference evidence="2" key="1">
    <citation type="submission" date="2022-10" db="EMBL/GenBank/DDBJ databases">
        <title>The complete genomes of actinobacterial strains from the NBC collection.</title>
        <authorList>
            <person name="Joergensen T.S."/>
            <person name="Alvarez Arevalo M."/>
            <person name="Sterndorff E.B."/>
            <person name="Faurdal D."/>
            <person name="Vuksanovic O."/>
            <person name="Mourched A.-S."/>
            <person name="Charusanti P."/>
            <person name="Shaw S."/>
            <person name="Blin K."/>
            <person name="Weber T."/>
        </authorList>
    </citation>
    <scope>NUCLEOTIDE SEQUENCE</scope>
    <source>
        <strain evidence="2">NBC 00180</strain>
    </source>
</reference>
<dbReference type="Pfam" id="PF13358">
    <property type="entry name" value="DDE_3"/>
    <property type="match status" value="1"/>
</dbReference>
<protein>
    <submittedName>
        <fullName evidence="2">Transposase</fullName>
    </submittedName>
</protein>
<proteinExistence type="predicted"/>
<dbReference type="EMBL" id="CP108140">
    <property type="protein sequence ID" value="WTP91632.1"/>
    <property type="molecule type" value="Genomic_DNA"/>
</dbReference>
<name>A0AAU1ICN0_9ACTN</name>
<gene>
    <name evidence="2" type="ORF">OG477_43215</name>
</gene>
<dbReference type="InterPro" id="IPR038717">
    <property type="entry name" value="Tc1-like_DDE_dom"/>
</dbReference>
<sequence>MGRGQERWLRIVQLPPHAPELNPVELLWKIVKDLLANRAFRSIRELAEAAEAALRKIKKAPHLLRGFLAGTGLALLE</sequence>
<evidence type="ECO:0000259" key="1">
    <source>
        <dbReference type="Pfam" id="PF13358"/>
    </source>
</evidence>
<dbReference type="AlphaFoldDB" id="A0AAU1ICN0"/>
<accession>A0AAU1ICN0</accession>
<feature type="domain" description="Tc1-like transposase DDE" evidence="1">
    <location>
        <begin position="7"/>
        <end position="46"/>
    </location>
</feature>
<dbReference type="Gene3D" id="3.30.420.10">
    <property type="entry name" value="Ribonuclease H-like superfamily/Ribonuclease H"/>
    <property type="match status" value="1"/>
</dbReference>
<evidence type="ECO:0000313" key="2">
    <source>
        <dbReference type="EMBL" id="WTP91632.1"/>
    </source>
</evidence>
<organism evidence="2">
    <name type="scientific">Streptomyces sp. NBC_00180</name>
    <dbReference type="NCBI Taxonomy" id="2903632"/>
    <lineage>
        <taxon>Bacteria</taxon>
        <taxon>Bacillati</taxon>
        <taxon>Actinomycetota</taxon>
        <taxon>Actinomycetes</taxon>
        <taxon>Kitasatosporales</taxon>
        <taxon>Streptomycetaceae</taxon>
        <taxon>Streptomyces</taxon>
    </lineage>
</organism>